<dbReference type="EMBL" id="CP034348">
    <property type="protein sequence ID" value="QGX99019.1"/>
    <property type="molecule type" value="Genomic_DNA"/>
</dbReference>
<keyword evidence="1" id="KW-0812">Transmembrane</keyword>
<keyword evidence="3" id="KW-1185">Reference proteome</keyword>
<evidence type="ECO:0000313" key="2">
    <source>
        <dbReference type="EMBL" id="QGX99019.1"/>
    </source>
</evidence>
<dbReference type="AlphaFoldDB" id="A0A6I6IPP6"/>
<protein>
    <submittedName>
        <fullName evidence="2">Uncharacterized protein</fullName>
    </submittedName>
</protein>
<accession>A0A6I6IPP6</accession>
<sequence length="70" mass="7085">MSAPDTNVEKQTKRHKGPLTGMPAAIVLAVVAIVGAIAWINFTGIEDEVDTGVTTSTEAQGGTSGATATE</sequence>
<dbReference type="OrthoDB" id="7779177at2"/>
<feature type="transmembrane region" description="Helical" evidence="1">
    <location>
        <begin position="21"/>
        <end position="42"/>
    </location>
</feature>
<evidence type="ECO:0000256" key="1">
    <source>
        <dbReference type="SAM" id="Phobius"/>
    </source>
</evidence>
<reference evidence="3" key="1">
    <citation type="submission" date="2018-12" db="EMBL/GenBank/DDBJ databases">
        <title>Complete genome sequence of Roseovarius sp. MME-070.</title>
        <authorList>
            <person name="Nam Y.-D."/>
            <person name="Kang J."/>
            <person name="Chung W.-H."/>
            <person name="Park Y.S."/>
        </authorList>
    </citation>
    <scope>NUCLEOTIDE SEQUENCE [LARGE SCALE GENOMIC DNA]</scope>
    <source>
        <strain evidence="3">MME-070</strain>
    </source>
</reference>
<dbReference type="RefSeq" id="WP_157707700.1">
    <property type="nucleotide sequence ID" value="NZ_CP034348.1"/>
</dbReference>
<organism evidence="2 3">
    <name type="scientific">Roseovarius faecimaris</name>
    <dbReference type="NCBI Taxonomy" id="2494550"/>
    <lineage>
        <taxon>Bacteria</taxon>
        <taxon>Pseudomonadati</taxon>
        <taxon>Pseudomonadota</taxon>
        <taxon>Alphaproteobacteria</taxon>
        <taxon>Rhodobacterales</taxon>
        <taxon>Roseobacteraceae</taxon>
        <taxon>Roseovarius</taxon>
    </lineage>
</organism>
<gene>
    <name evidence="2" type="ORF">EI983_12365</name>
</gene>
<dbReference type="KEGG" id="rom:EI983_12365"/>
<proteinExistence type="predicted"/>
<dbReference type="Proteomes" id="UP000428330">
    <property type="component" value="Chromosome"/>
</dbReference>
<evidence type="ECO:0000313" key="3">
    <source>
        <dbReference type="Proteomes" id="UP000428330"/>
    </source>
</evidence>
<name>A0A6I6IPP6_9RHOB</name>
<keyword evidence="1" id="KW-0472">Membrane</keyword>
<keyword evidence="1" id="KW-1133">Transmembrane helix</keyword>